<dbReference type="AlphaFoldDB" id="A0A6J6BJD4"/>
<feature type="domain" description="Gfo/Idh/MocA-like oxidoreductase N-terminal" evidence="2">
    <location>
        <begin position="4"/>
        <end position="129"/>
    </location>
</feature>
<reference evidence="4" key="1">
    <citation type="submission" date="2020-05" db="EMBL/GenBank/DDBJ databases">
        <authorList>
            <person name="Chiriac C."/>
            <person name="Salcher M."/>
            <person name="Ghai R."/>
            <person name="Kavagutti S V."/>
        </authorList>
    </citation>
    <scope>NUCLEOTIDE SEQUENCE</scope>
</reference>
<dbReference type="Gene3D" id="3.40.50.720">
    <property type="entry name" value="NAD(P)-binding Rossmann-like Domain"/>
    <property type="match status" value="1"/>
</dbReference>
<dbReference type="Pfam" id="PF22725">
    <property type="entry name" value="GFO_IDH_MocA_C3"/>
    <property type="match status" value="1"/>
</dbReference>
<evidence type="ECO:0000259" key="2">
    <source>
        <dbReference type="Pfam" id="PF01408"/>
    </source>
</evidence>
<protein>
    <submittedName>
        <fullName evidence="4">Unannotated protein</fullName>
    </submittedName>
</protein>
<dbReference type="InterPro" id="IPR036291">
    <property type="entry name" value="NAD(P)-bd_dom_sf"/>
</dbReference>
<evidence type="ECO:0000256" key="1">
    <source>
        <dbReference type="ARBA" id="ARBA00023002"/>
    </source>
</evidence>
<evidence type="ECO:0000313" key="4">
    <source>
        <dbReference type="EMBL" id="CAB4538513.1"/>
    </source>
</evidence>
<keyword evidence="1" id="KW-0560">Oxidoreductase</keyword>
<dbReference type="EMBL" id="CAEZSK010000050">
    <property type="protein sequence ID" value="CAB4538513.1"/>
    <property type="molecule type" value="Genomic_DNA"/>
</dbReference>
<evidence type="ECO:0000259" key="3">
    <source>
        <dbReference type="Pfam" id="PF22725"/>
    </source>
</evidence>
<dbReference type="InterPro" id="IPR000683">
    <property type="entry name" value="Gfo/Idh/MocA-like_OxRdtase_N"/>
</dbReference>
<name>A0A6J6BJD4_9ZZZZ</name>
<organism evidence="4">
    <name type="scientific">freshwater metagenome</name>
    <dbReference type="NCBI Taxonomy" id="449393"/>
    <lineage>
        <taxon>unclassified sequences</taxon>
        <taxon>metagenomes</taxon>
        <taxon>ecological metagenomes</taxon>
    </lineage>
</organism>
<feature type="domain" description="GFO/IDH/MocA-like oxidoreductase" evidence="3">
    <location>
        <begin position="137"/>
        <end position="251"/>
    </location>
</feature>
<dbReference type="PANTHER" id="PTHR42840:SF3">
    <property type="entry name" value="BINDING ROSSMANN FOLD OXIDOREDUCTASE, PUTATIVE (AFU_ORTHOLOGUE AFUA_2G10240)-RELATED"/>
    <property type="match status" value="1"/>
</dbReference>
<dbReference type="SUPFAM" id="SSF55347">
    <property type="entry name" value="Glyceraldehyde-3-phosphate dehydrogenase-like, C-terminal domain"/>
    <property type="match status" value="1"/>
</dbReference>
<accession>A0A6J6BJD4</accession>
<dbReference type="Pfam" id="PF01408">
    <property type="entry name" value="GFO_IDH_MocA"/>
    <property type="match status" value="1"/>
</dbReference>
<dbReference type="GO" id="GO:0016491">
    <property type="term" value="F:oxidoreductase activity"/>
    <property type="evidence" value="ECO:0007669"/>
    <property type="project" value="UniProtKB-KW"/>
</dbReference>
<proteinExistence type="predicted"/>
<dbReference type="InterPro" id="IPR055170">
    <property type="entry name" value="GFO_IDH_MocA-like_dom"/>
</dbReference>
<gene>
    <name evidence="4" type="ORF">UFOPK1419_00500</name>
</gene>
<sequence>MSDIRVGIIGVGIMGAGHARYITDSVDGAVVTAFFDLDSARMDALAKELSAKSGVNINQHSSVDALVNDATVDALIICSPDGLHPEHLELCVKAGKPTLCEKPLAPRLEDAKKIAEIVKSSGVPVALGFMRRFDPGYVQMKKEIQSGKYGEVIQIRAVSRNVSSPGATTAGMISNSAVHEFDIARWLLEEEFTTVSVAYAKKTSHANPDIQDAISILAHTESGVLMTVDNCANSTYGYDVRVEVLMQNGALSLNNLGDLTISFDFELPARKSGRLHDNWIGRFTDAYIGELRAWVASIKDGVVNPNLATVDDGIAASIACEKGIASL</sequence>
<dbReference type="GO" id="GO:0000166">
    <property type="term" value="F:nucleotide binding"/>
    <property type="evidence" value="ECO:0007669"/>
    <property type="project" value="InterPro"/>
</dbReference>
<dbReference type="SUPFAM" id="SSF51735">
    <property type="entry name" value="NAD(P)-binding Rossmann-fold domains"/>
    <property type="match status" value="1"/>
</dbReference>
<dbReference type="Gene3D" id="3.30.360.10">
    <property type="entry name" value="Dihydrodipicolinate Reductase, domain 2"/>
    <property type="match status" value="1"/>
</dbReference>
<dbReference type="PANTHER" id="PTHR42840">
    <property type="entry name" value="NAD(P)-BINDING ROSSMANN-FOLD SUPERFAMILY PROTEIN-RELATED"/>
    <property type="match status" value="1"/>
</dbReference>